<reference evidence="1 2" key="1">
    <citation type="journal article" date="2023" name="Science">
        <title>Complex scaffold remodeling in plant triterpene biosynthesis.</title>
        <authorList>
            <person name="De La Pena R."/>
            <person name="Hodgson H."/>
            <person name="Liu J.C."/>
            <person name="Stephenson M.J."/>
            <person name="Martin A.C."/>
            <person name="Owen C."/>
            <person name="Harkess A."/>
            <person name="Leebens-Mack J."/>
            <person name="Jimenez L.E."/>
            <person name="Osbourn A."/>
            <person name="Sattely E.S."/>
        </authorList>
    </citation>
    <scope>NUCLEOTIDE SEQUENCE [LARGE SCALE GENOMIC DNA]</scope>
    <source>
        <strain evidence="2">cv. JPN11</strain>
        <tissue evidence="1">Leaf</tissue>
    </source>
</reference>
<dbReference type="EMBL" id="CM051404">
    <property type="protein sequence ID" value="KAJ4706711.1"/>
    <property type="molecule type" value="Genomic_DNA"/>
</dbReference>
<comment type="caution">
    <text evidence="1">The sequence shown here is derived from an EMBL/GenBank/DDBJ whole genome shotgun (WGS) entry which is preliminary data.</text>
</comment>
<evidence type="ECO:0000313" key="1">
    <source>
        <dbReference type="EMBL" id="KAJ4706711.1"/>
    </source>
</evidence>
<gene>
    <name evidence="1" type="ORF">OWV82_020332</name>
</gene>
<dbReference type="Proteomes" id="UP001164539">
    <property type="component" value="Chromosome 11"/>
</dbReference>
<name>A0ACC1X5L3_MELAZ</name>
<evidence type="ECO:0000313" key="2">
    <source>
        <dbReference type="Proteomes" id="UP001164539"/>
    </source>
</evidence>
<accession>A0ACC1X5L3</accession>
<keyword evidence="2" id="KW-1185">Reference proteome</keyword>
<sequence length="297" mass="33724">MATHFSLKDLGTLSYFLGVEAASTAYGLFLSQQKYIRDLLSKTNMLESKEMATPLSLTETLKLNDGSPNTDLTQYRHVVGPLQYLSLTRPDISFAVNKLSQFMHCPSSIHWSAVKRLLRYLKGTSHHGLLIRKQFSPCLHAFTDSDWAGNPDDRTFTYAFIVFLGVTPISWSSKKQRTVARSSTEAEHRAVASTAVELNWIMNLLQELCVHIPFIPAIYCDNIGATYLCKNPVFHSRMKHIAIDFYFVRDQVLNKRLRVSHVHTHDQLADSLTKTVSRKQFLLHRSKIGIHDGSTIL</sequence>
<protein>
    <submittedName>
        <fullName evidence="1">Retrovirus-related Pol polyprotein from transposon TNT 1-94</fullName>
    </submittedName>
</protein>
<organism evidence="1 2">
    <name type="scientific">Melia azedarach</name>
    <name type="common">Chinaberry tree</name>
    <dbReference type="NCBI Taxonomy" id="155640"/>
    <lineage>
        <taxon>Eukaryota</taxon>
        <taxon>Viridiplantae</taxon>
        <taxon>Streptophyta</taxon>
        <taxon>Embryophyta</taxon>
        <taxon>Tracheophyta</taxon>
        <taxon>Spermatophyta</taxon>
        <taxon>Magnoliopsida</taxon>
        <taxon>eudicotyledons</taxon>
        <taxon>Gunneridae</taxon>
        <taxon>Pentapetalae</taxon>
        <taxon>rosids</taxon>
        <taxon>malvids</taxon>
        <taxon>Sapindales</taxon>
        <taxon>Meliaceae</taxon>
        <taxon>Melia</taxon>
    </lineage>
</organism>
<proteinExistence type="predicted"/>